<protein>
    <submittedName>
        <fullName evidence="3">DUF4954 domain-containing protein</fullName>
    </submittedName>
</protein>
<dbReference type="InterPro" id="IPR032533">
    <property type="entry name" value="DUF4954"/>
</dbReference>
<dbReference type="InterPro" id="IPR011004">
    <property type="entry name" value="Trimer_LpxA-like_sf"/>
</dbReference>
<gene>
    <name evidence="3" type="ORF">prwr041_17130</name>
</gene>
<evidence type="ECO:0000313" key="3">
    <source>
        <dbReference type="EMBL" id="BCS85820.1"/>
    </source>
</evidence>
<feature type="domain" description="DUF4954" evidence="1">
    <location>
        <begin position="2"/>
        <end position="432"/>
    </location>
</feature>
<name>A0ABM7NZ67_9BACT</name>
<dbReference type="SUPFAM" id="SSF51161">
    <property type="entry name" value="Trimeric LpxA-like enzymes"/>
    <property type="match status" value="2"/>
</dbReference>
<dbReference type="Pfam" id="PF16314">
    <property type="entry name" value="DUF4954"/>
    <property type="match status" value="1"/>
</dbReference>
<sequence>MRQLTDEEITILEDRSCWAEDWTNVHVSEDFKPNYMHRVMLYGQINIGAFDKNIEVSRGFLKHSGINNATLRNVTIGDNCLIENIGSFINNYTIGDDCHISNVSSMETTEGATYGEGNLISVLNEVGDGNVILFSDLNSQFAAFMVKHFNDRALKDSIRRLINEEVARNRQDQACIGNNVKIVNTKEITNTVINDDCEINGAARLSDCTILSSPNSNVYIGTGVICENSIISEGSSIINSVKMQDCFVGEACQISNGFTASSSIFFANSYMSNGEACAAFCGPFTASHHKSSLLIGGMFSFYNAGSATNFSNHAYKMGPMHYGVLERGTKTASGAYVLMPANIGTFSVCFGKLMYHPDTRNLPFSYLIAYGDTMYLSPGRNITTVGLYRDIRKWPKRDVRAIGSQKSIVNFDWLSPFSVGEILEGKAILEKLLDASGTNVTAYTYHNYVINADSLNKGIKYYDIALRIYMGAVLKRVVKRFGAIEPPTDNIGLGKWNDLSGLLLPESEEFRLLEDIKSGDIETIQDVIERFKEINDNYREYQWAWTYKMILDYYKLDEITEVDIERIRIDYVKARRAWIAEIKKDAEKEYAMGDVEEHVLDDFINNLDHEIDFEN</sequence>
<evidence type="ECO:0000313" key="4">
    <source>
        <dbReference type="Proteomes" id="UP001319045"/>
    </source>
</evidence>
<reference evidence="3 4" key="1">
    <citation type="journal article" date="2022" name="Int. J. Syst. Evol. Microbiol.">
        <title>Prevotella herbatica sp. nov., a plant polysaccharide-decomposing anaerobic bacterium isolated from a methanogenic reactor.</title>
        <authorList>
            <person name="Uek A."/>
            <person name="Tonouchi A."/>
            <person name="Kaku N."/>
            <person name="Ueki K."/>
        </authorList>
    </citation>
    <scope>NUCLEOTIDE SEQUENCE [LARGE SCALE GENOMIC DNA]</scope>
    <source>
        <strain evidence="3 4">WR041</strain>
    </source>
</reference>
<organism evidence="3 4">
    <name type="scientific">Prevotella herbatica</name>
    <dbReference type="NCBI Taxonomy" id="2801997"/>
    <lineage>
        <taxon>Bacteria</taxon>
        <taxon>Pseudomonadati</taxon>
        <taxon>Bacteroidota</taxon>
        <taxon>Bacteroidia</taxon>
        <taxon>Bacteroidales</taxon>
        <taxon>Prevotellaceae</taxon>
        <taxon>Prevotella</taxon>
    </lineage>
</organism>
<proteinExistence type="predicted"/>
<feature type="domain" description="DUF6819" evidence="2">
    <location>
        <begin position="487"/>
        <end position="614"/>
    </location>
</feature>
<accession>A0ABM7NZ67</accession>
<dbReference type="EMBL" id="AP024484">
    <property type="protein sequence ID" value="BCS85820.1"/>
    <property type="molecule type" value="Genomic_DNA"/>
</dbReference>
<dbReference type="RefSeq" id="WP_207153442.1">
    <property type="nucleotide sequence ID" value="NZ_AP024484.1"/>
</dbReference>
<dbReference type="Gene3D" id="2.160.10.10">
    <property type="entry name" value="Hexapeptide repeat proteins"/>
    <property type="match status" value="1"/>
</dbReference>
<keyword evidence="4" id="KW-1185">Reference proteome</keyword>
<dbReference type="Pfam" id="PF20683">
    <property type="entry name" value="DUF6819"/>
    <property type="match status" value="1"/>
</dbReference>
<evidence type="ECO:0000259" key="1">
    <source>
        <dbReference type="Pfam" id="PF16314"/>
    </source>
</evidence>
<dbReference type="Proteomes" id="UP001319045">
    <property type="component" value="Chromosome"/>
</dbReference>
<dbReference type="InterPro" id="IPR049208">
    <property type="entry name" value="DUF6819"/>
</dbReference>
<evidence type="ECO:0000259" key="2">
    <source>
        <dbReference type="Pfam" id="PF20683"/>
    </source>
</evidence>